<evidence type="ECO:0000259" key="11">
    <source>
        <dbReference type="Pfam" id="PF23598"/>
    </source>
</evidence>
<feature type="domain" description="R13L1/DRL21-like LRR repeat region" evidence="12">
    <location>
        <begin position="1001"/>
        <end position="1126"/>
    </location>
</feature>
<dbReference type="PANTHER" id="PTHR36766">
    <property type="entry name" value="PLANT BROAD-SPECTRUM MILDEW RESISTANCE PROTEIN RPW8"/>
    <property type="match status" value="1"/>
</dbReference>
<evidence type="ECO:0000256" key="1">
    <source>
        <dbReference type="ARBA" id="ARBA00008894"/>
    </source>
</evidence>
<dbReference type="STRING" id="40149.A0A0E0F3L3"/>
<name>A0A0E0F3L3_9ORYZ</name>
<dbReference type="Gene3D" id="1.10.10.10">
    <property type="entry name" value="Winged helix-like DNA-binding domain superfamily/Winged helix DNA-binding domain"/>
    <property type="match status" value="1"/>
</dbReference>
<dbReference type="InterPro" id="IPR058922">
    <property type="entry name" value="WHD_DRP"/>
</dbReference>
<dbReference type="eggNOG" id="KOG4658">
    <property type="taxonomic scope" value="Eukaryota"/>
</dbReference>
<evidence type="ECO:0000256" key="7">
    <source>
        <dbReference type="ARBA" id="ARBA00023054"/>
    </source>
</evidence>
<reference evidence="13" key="1">
    <citation type="submission" date="2015-04" db="UniProtKB">
        <authorList>
            <consortium name="EnsemblPlants"/>
        </authorList>
    </citation>
    <scope>IDENTIFICATION</scope>
</reference>
<proteinExistence type="inferred from homology"/>
<dbReference type="PANTHER" id="PTHR36766:SF73">
    <property type="entry name" value="NB-ARC DOMAIN-CONTAINING PROTEIN"/>
    <property type="match status" value="1"/>
</dbReference>
<evidence type="ECO:0000256" key="3">
    <source>
        <dbReference type="ARBA" id="ARBA00022737"/>
    </source>
</evidence>
<keyword evidence="7" id="KW-0175">Coiled coil</keyword>
<dbReference type="InterPro" id="IPR002182">
    <property type="entry name" value="NB-ARC"/>
</dbReference>
<dbReference type="InterPro" id="IPR032675">
    <property type="entry name" value="LRR_dom_sf"/>
</dbReference>
<dbReference type="EnsemblPlants" id="OMERI11G05490.3">
    <property type="protein sequence ID" value="OMERI11G05490.3"/>
    <property type="gene ID" value="OMERI11G05490"/>
</dbReference>
<reference evidence="13" key="2">
    <citation type="submission" date="2018-05" db="EMBL/GenBank/DDBJ databases">
        <title>OmerRS3 (Oryza meridionalis Reference Sequence Version 3).</title>
        <authorList>
            <person name="Zhang J."/>
            <person name="Kudrna D."/>
            <person name="Lee S."/>
            <person name="Talag J."/>
            <person name="Welchert J."/>
            <person name="Wing R.A."/>
        </authorList>
    </citation>
    <scope>NUCLEOTIDE SEQUENCE [LARGE SCALE GENOMIC DNA]</scope>
    <source>
        <strain evidence="13">cv. OR44</strain>
    </source>
</reference>
<keyword evidence="6" id="KW-0067">ATP-binding</keyword>
<dbReference type="Pfam" id="PF25019">
    <property type="entry name" value="LRR_R13L1-DRL21"/>
    <property type="match status" value="1"/>
</dbReference>
<dbReference type="SUPFAM" id="SSF52058">
    <property type="entry name" value="L domain-like"/>
    <property type="match status" value="1"/>
</dbReference>
<evidence type="ECO:0000256" key="2">
    <source>
        <dbReference type="ARBA" id="ARBA00022614"/>
    </source>
</evidence>
<feature type="domain" description="Disease resistance N-terminal" evidence="9">
    <location>
        <begin position="50"/>
        <end position="132"/>
    </location>
</feature>
<dbReference type="InterPro" id="IPR055414">
    <property type="entry name" value="LRR_R13L4/SHOC2-like"/>
</dbReference>
<keyword evidence="5" id="KW-0611">Plant defense</keyword>
<evidence type="ECO:0000256" key="4">
    <source>
        <dbReference type="ARBA" id="ARBA00022741"/>
    </source>
</evidence>
<dbReference type="Gramene" id="OMERI11G05490.3">
    <property type="protein sequence ID" value="OMERI11G05490.3"/>
    <property type="gene ID" value="OMERI11G05490"/>
</dbReference>
<dbReference type="Proteomes" id="UP000008021">
    <property type="component" value="Chromosome 11"/>
</dbReference>
<dbReference type="Pfam" id="PF23598">
    <property type="entry name" value="LRR_14"/>
    <property type="match status" value="2"/>
</dbReference>
<dbReference type="Pfam" id="PF18052">
    <property type="entry name" value="Rx_N"/>
    <property type="match status" value="1"/>
</dbReference>
<dbReference type="PRINTS" id="PR00364">
    <property type="entry name" value="DISEASERSIST"/>
</dbReference>
<dbReference type="HOGENOM" id="CLU_000837_8_7_1"/>
<keyword evidence="4" id="KW-0547">Nucleotide-binding</keyword>
<dbReference type="SUPFAM" id="SSF52540">
    <property type="entry name" value="P-loop containing nucleoside triphosphate hydrolases"/>
    <property type="match status" value="1"/>
</dbReference>
<dbReference type="GO" id="GO:0002758">
    <property type="term" value="P:innate immune response-activating signaling pathway"/>
    <property type="evidence" value="ECO:0007669"/>
    <property type="project" value="UniProtKB-ARBA"/>
</dbReference>
<evidence type="ECO:0000259" key="8">
    <source>
        <dbReference type="Pfam" id="PF00931"/>
    </source>
</evidence>
<organism evidence="13">
    <name type="scientific">Oryza meridionalis</name>
    <dbReference type="NCBI Taxonomy" id="40149"/>
    <lineage>
        <taxon>Eukaryota</taxon>
        <taxon>Viridiplantae</taxon>
        <taxon>Streptophyta</taxon>
        <taxon>Embryophyta</taxon>
        <taxon>Tracheophyta</taxon>
        <taxon>Spermatophyta</taxon>
        <taxon>Magnoliopsida</taxon>
        <taxon>Liliopsida</taxon>
        <taxon>Poales</taxon>
        <taxon>Poaceae</taxon>
        <taxon>BOP clade</taxon>
        <taxon>Oryzoideae</taxon>
        <taxon>Oryzeae</taxon>
        <taxon>Oryzinae</taxon>
        <taxon>Oryza</taxon>
    </lineage>
</organism>
<dbReference type="InterPro" id="IPR027417">
    <property type="entry name" value="P-loop_NTPase"/>
</dbReference>
<dbReference type="FunFam" id="1.10.10.10:FF:000322">
    <property type="entry name" value="Probable disease resistance protein At1g63360"/>
    <property type="match status" value="1"/>
</dbReference>
<dbReference type="Pfam" id="PF23559">
    <property type="entry name" value="WHD_DRP"/>
    <property type="match status" value="1"/>
</dbReference>
<dbReference type="GO" id="GO:0009626">
    <property type="term" value="P:plant-type hypersensitive response"/>
    <property type="evidence" value="ECO:0007669"/>
    <property type="project" value="UniProtKB-ARBA"/>
</dbReference>
<dbReference type="Gene3D" id="3.40.50.300">
    <property type="entry name" value="P-loop containing nucleotide triphosphate hydrolases"/>
    <property type="match status" value="1"/>
</dbReference>
<evidence type="ECO:0000313" key="13">
    <source>
        <dbReference type="EnsemblPlants" id="OMERI11G05490.3"/>
    </source>
</evidence>
<sequence>MLASIAQAQYSALPYPQLSIPHVETNRPGEPAEAMAAAAAAAGAMLASAVLKVATQKIGSAIGGQLMLRWSLTRDLEEMKDTMASIEAVLQDAERRSVRDAAVRLWLKRLKDAAYDISDLLDELEASSQLGSRKITMARRLKKMQNKLKKITEQHQSFGFTVVMEPRVTDRRETSSKMEEALIVGRNEDRQKTLALLAENIMQEIIILPIYGIGGIGKTTLAKSVFNHNHFREYSQVWVYVSQLFDLKRIGNSIISQVSKRESKLTDLEMIHNCLGELIAGRKILIILDDLWENDQFELDKLKLMLKVGSGSKVTVIVTTRDEGIAKKFCTVTPYKLEPLTDELCWTIIKQNSAFEDRDDKEQLEDVGREIAIKCGGVALAAQSLGYMLQSRKFDAWVSVKNSDIWNESISGETPSPHHNVLSSLKLSYSSMHPYLRLCFAYCAIFPKGHKIVKEDLIHQWISLGFIEPSNIFSNRQVSEHYISQLLGMSFLQHSELPMTAGMHEKDGTLFSMHDLVHDVARSVMVEEILYANEKSNNGASNCRYALLMECTKPLKFFANLPSRIRVLHILDCAQIALRGVSFSSAKCLRALDLSRCSIQSLPDSVGQLKQLRYLNAPGVQDIKIPNSITNLSKLSYLNLHGSSKISALPESIGNIEGMVHLDLSGCLGIEKLPESFRELRNLVHLNLSNCDSVTGVSESLGNLTNLQYLNLSYCQNIGELPITLGGLKELRYLNLSFSSYLEGWPAADVLGTLNKLEYLNLSSEFSGLGKLPEALGSFTELEYLNLSGCRRIKVLPKSVGKLKKLVHLDLSHCYDVEGIPEALGSLTMLRYLNLSHCCRYGNRLHLQGPSEITCRRYRKRLHLIWLPEVLGDLSELRYLNLSNCLDDIIGYQIADQSNNFIECISTLSNLEHLDLSLNFTLRSLPESIGALRKLHTLDLSGSYNLERLPKSIGQIDSLKFLTVTNCRILDKSTLPRFSYSSILLPHFVVHPGGSESSSNLAQLQDLNPTDELQISKLENVKSTEETKKINLVEKRRIVDLKFDWTRNARRFVEDKEVLRELVPPSTLKQFALQGYSSASFPAWVMGIAPYLPNLLKIEMEDLPNCRILPPLGQLQNLQRLVFRKMDSIVKIDGGLCGGARAFPRMLEFSLCDMESLEEWNTMYSIGKDDKKEFMFPKLQRLEIRECPKLRLKPCPPRAVDWQIWSCDSVLSSWTDPDSAAVDVPLH</sequence>
<evidence type="ECO:0008006" key="15">
    <source>
        <dbReference type="Google" id="ProtNLM"/>
    </source>
</evidence>
<keyword evidence="14" id="KW-1185">Reference proteome</keyword>
<evidence type="ECO:0000256" key="6">
    <source>
        <dbReference type="ARBA" id="ARBA00022840"/>
    </source>
</evidence>
<dbReference type="Gene3D" id="1.20.5.4130">
    <property type="match status" value="1"/>
</dbReference>
<dbReference type="AlphaFoldDB" id="A0A0E0F3L3"/>
<dbReference type="InterPro" id="IPR041118">
    <property type="entry name" value="Rx_N"/>
</dbReference>
<protein>
    <recommendedName>
        <fullName evidence="15">NB-ARC domain-containing protein</fullName>
    </recommendedName>
</protein>
<feature type="domain" description="Disease resistance R13L4/SHOC-2-like LRR" evidence="11">
    <location>
        <begin position="628"/>
        <end position="740"/>
    </location>
</feature>
<dbReference type="InterPro" id="IPR056789">
    <property type="entry name" value="LRR_R13L1-DRL21"/>
</dbReference>
<comment type="similarity">
    <text evidence="1">Belongs to the disease resistance NB-LRR family.</text>
</comment>
<dbReference type="GO" id="GO:0042742">
    <property type="term" value="P:defense response to bacterium"/>
    <property type="evidence" value="ECO:0007669"/>
    <property type="project" value="UniProtKB-ARBA"/>
</dbReference>
<evidence type="ECO:0000259" key="10">
    <source>
        <dbReference type="Pfam" id="PF23559"/>
    </source>
</evidence>
<dbReference type="GO" id="GO:0005524">
    <property type="term" value="F:ATP binding"/>
    <property type="evidence" value="ECO:0007669"/>
    <property type="project" value="UniProtKB-KW"/>
</dbReference>
<dbReference type="Pfam" id="PF00931">
    <property type="entry name" value="NB-ARC"/>
    <property type="match status" value="1"/>
</dbReference>
<keyword evidence="2" id="KW-0433">Leucine-rich repeat</keyword>
<evidence type="ECO:0000259" key="9">
    <source>
        <dbReference type="Pfam" id="PF18052"/>
    </source>
</evidence>
<evidence type="ECO:0000256" key="5">
    <source>
        <dbReference type="ARBA" id="ARBA00022821"/>
    </source>
</evidence>
<feature type="domain" description="Disease resistance R13L4/SHOC-2-like LRR" evidence="11">
    <location>
        <begin position="750"/>
        <end position="838"/>
    </location>
</feature>
<dbReference type="Gene3D" id="3.80.10.10">
    <property type="entry name" value="Ribonuclease Inhibitor"/>
    <property type="match status" value="4"/>
</dbReference>
<keyword evidence="3" id="KW-0677">Repeat</keyword>
<feature type="domain" description="Disease resistance protein winged helix" evidence="10">
    <location>
        <begin position="445"/>
        <end position="521"/>
    </location>
</feature>
<feature type="domain" description="NB-ARC" evidence="8">
    <location>
        <begin position="198"/>
        <end position="352"/>
    </location>
</feature>
<accession>A0A0E0F3L3</accession>
<evidence type="ECO:0000313" key="14">
    <source>
        <dbReference type="Proteomes" id="UP000008021"/>
    </source>
</evidence>
<dbReference type="GO" id="GO:0043531">
    <property type="term" value="F:ADP binding"/>
    <property type="evidence" value="ECO:0007669"/>
    <property type="project" value="InterPro"/>
</dbReference>
<dbReference type="InterPro" id="IPR036388">
    <property type="entry name" value="WH-like_DNA-bd_sf"/>
</dbReference>
<evidence type="ECO:0000259" key="12">
    <source>
        <dbReference type="Pfam" id="PF25019"/>
    </source>
</evidence>